<dbReference type="AlphaFoldDB" id="A0A093I8G0"/>
<comment type="subcellular location">
    <subcellularLocation>
        <location evidence="1">Endoplasmic reticulum membrane</location>
        <topology evidence="1">Multi-pass membrane protein</topology>
    </subcellularLocation>
</comment>
<dbReference type="OrthoDB" id="17366at2759"/>
<evidence type="ECO:0000256" key="3">
    <source>
        <dbReference type="ARBA" id="ARBA00022502"/>
    </source>
</evidence>
<evidence type="ECO:0000256" key="2">
    <source>
        <dbReference type="ARBA" id="ARBA00004687"/>
    </source>
</evidence>
<evidence type="ECO:0000256" key="5">
    <source>
        <dbReference type="ARBA" id="ARBA00022824"/>
    </source>
</evidence>
<organism evidence="9 10">
    <name type="scientific">Dryobates pubescens</name>
    <name type="common">Downy woodpecker</name>
    <name type="synonym">Picoides pubescens</name>
    <dbReference type="NCBI Taxonomy" id="118200"/>
    <lineage>
        <taxon>Eukaryota</taxon>
        <taxon>Metazoa</taxon>
        <taxon>Chordata</taxon>
        <taxon>Craniata</taxon>
        <taxon>Vertebrata</taxon>
        <taxon>Euteleostomi</taxon>
        <taxon>Archelosauria</taxon>
        <taxon>Archosauria</taxon>
        <taxon>Dinosauria</taxon>
        <taxon>Saurischia</taxon>
        <taxon>Theropoda</taxon>
        <taxon>Coelurosauria</taxon>
        <taxon>Aves</taxon>
        <taxon>Neognathae</taxon>
        <taxon>Neoaves</taxon>
        <taxon>Telluraves</taxon>
        <taxon>Coraciimorphae</taxon>
        <taxon>Piciformes</taxon>
        <taxon>Picidae</taxon>
        <taxon>Dryobates</taxon>
    </lineage>
</organism>
<dbReference type="STRING" id="118200.A0A093I8G0"/>
<evidence type="ECO:0000256" key="4">
    <source>
        <dbReference type="ARBA" id="ARBA00022692"/>
    </source>
</evidence>
<dbReference type="InterPro" id="IPR009580">
    <property type="entry name" value="GPI_biosynthesis_protein_Pig-F"/>
</dbReference>
<dbReference type="EMBL" id="KL215032">
    <property type="protein sequence ID" value="KFV63036.1"/>
    <property type="molecule type" value="Genomic_DNA"/>
</dbReference>
<dbReference type="GO" id="GO:0006506">
    <property type="term" value="P:GPI anchor biosynthetic process"/>
    <property type="evidence" value="ECO:0007669"/>
    <property type="project" value="UniProtKB-UniPathway"/>
</dbReference>
<dbReference type="GO" id="GO:0005789">
    <property type="term" value="C:endoplasmic reticulum membrane"/>
    <property type="evidence" value="ECO:0007669"/>
    <property type="project" value="UniProtKB-SubCell"/>
</dbReference>
<dbReference type="UniPathway" id="UPA00196"/>
<keyword evidence="10" id="KW-1185">Reference proteome</keyword>
<evidence type="ECO:0000256" key="6">
    <source>
        <dbReference type="ARBA" id="ARBA00022989"/>
    </source>
</evidence>
<feature type="transmembrane region" description="Helical" evidence="8">
    <location>
        <begin position="83"/>
        <end position="106"/>
    </location>
</feature>
<sequence>MSGAEAGRLLTANLLCVFSIVLTAVVPSFIWEGFTVLGTHLSWLCICSVCISIVNILLHLVLKPNQSPKRSSFTHKISRFLKCCVYFFMSCILFHVIIVLYGAPLIESVTETFLFAVLLSTFTTLQCLCMLGPNIQAWIRVFSKNGATSIWESSLQITTVCSILGAWFGAFPIPLDWDRPWQVWPISCSLGATFGYAAGLILAPLWIHWNRKQLTYKSR</sequence>
<keyword evidence="6 8" id="KW-1133">Transmembrane helix</keyword>
<feature type="transmembrane region" description="Helical" evidence="8">
    <location>
        <begin position="112"/>
        <end position="132"/>
    </location>
</feature>
<protein>
    <submittedName>
        <fullName evidence="9">Phosphatidylinositol-glycan biosynthesis class F protein</fullName>
    </submittedName>
</protein>
<reference evidence="9 10" key="1">
    <citation type="submission" date="2014-04" db="EMBL/GenBank/DDBJ databases">
        <title>Genome evolution of avian class.</title>
        <authorList>
            <person name="Zhang G."/>
            <person name="Li C."/>
        </authorList>
    </citation>
    <scope>NUCLEOTIDE SEQUENCE [LARGE SCALE GENOMIC DNA]</scope>
    <source>
        <strain evidence="9">BGI_N307</strain>
    </source>
</reference>
<name>A0A093I8G0_DRYPU</name>
<feature type="transmembrane region" description="Helical" evidence="8">
    <location>
        <begin position="12"/>
        <end position="34"/>
    </location>
</feature>
<dbReference type="KEGG" id="dpub:104309314"/>
<dbReference type="Proteomes" id="UP000053875">
    <property type="component" value="Unassembled WGS sequence"/>
</dbReference>
<keyword evidence="5" id="KW-0256">Endoplasmic reticulum</keyword>
<keyword evidence="3" id="KW-0337">GPI-anchor biosynthesis</keyword>
<accession>A0A093I8G0</accession>
<keyword evidence="4 8" id="KW-0812">Transmembrane</keyword>
<evidence type="ECO:0000313" key="10">
    <source>
        <dbReference type="Proteomes" id="UP000053875"/>
    </source>
</evidence>
<feature type="transmembrane region" description="Helical" evidence="8">
    <location>
        <begin position="153"/>
        <end position="171"/>
    </location>
</feature>
<keyword evidence="7 8" id="KW-0472">Membrane</keyword>
<evidence type="ECO:0000256" key="1">
    <source>
        <dbReference type="ARBA" id="ARBA00004477"/>
    </source>
</evidence>
<evidence type="ECO:0000256" key="7">
    <source>
        <dbReference type="ARBA" id="ARBA00023136"/>
    </source>
</evidence>
<comment type="pathway">
    <text evidence="2">Glycolipid biosynthesis; glycosylphosphatidylinositol-anchor biosynthesis.</text>
</comment>
<dbReference type="Pfam" id="PF06699">
    <property type="entry name" value="PIG-F"/>
    <property type="match status" value="1"/>
</dbReference>
<gene>
    <name evidence="9" type="ORF">N307_10638</name>
</gene>
<proteinExistence type="predicted"/>
<evidence type="ECO:0000313" key="9">
    <source>
        <dbReference type="EMBL" id="KFV63036.1"/>
    </source>
</evidence>
<feature type="transmembrane region" description="Helical" evidence="8">
    <location>
        <begin position="40"/>
        <end position="62"/>
    </location>
</feature>
<evidence type="ECO:0000256" key="8">
    <source>
        <dbReference type="SAM" id="Phobius"/>
    </source>
</evidence>
<feature type="transmembrane region" description="Helical" evidence="8">
    <location>
        <begin position="183"/>
        <end position="209"/>
    </location>
</feature>